<dbReference type="EMBL" id="MN739566">
    <property type="protein sequence ID" value="QHT13369.1"/>
    <property type="molecule type" value="Genomic_DNA"/>
</dbReference>
<name>A0A6C0DBQ7_9ZZZZ</name>
<sequence>MTELSENEIFYQKYLKYKNKYLELSAEIEAQEGGAIPGANYILFYDDTNEVIKPVIDKIRDSYKSYMSAGVNLDKPFPAEILNKDLNGVVNLFLYKYGTNYVTQKFILNLLFNKKRGYADAEKQNFINYKSGPKNKIIMDDHKIMREILPDVEIQQANNIKDIINDNFNNTSKNSERKDKLKKLLEKYAKYQRDIPTDDLKFKTTLQKNLGDFINENQVVVPSGTEGSITLEISTAASAREPSYNAKMDNFQFKQVNNMIGIKIRSNQVKKGNFIDEAERWNNQPGLSFYVTDIFEIISRA</sequence>
<protein>
    <submittedName>
        <fullName evidence="1">Uncharacterized protein</fullName>
    </submittedName>
</protein>
<dbReference type="AlphaFoldDB" id="A0A6C0DBQ7"/>
<reference evidence="1" key="1">
    <citation type="journal article" date="2020" name="Nature">
        <title>Giant virus diversity and host interactions through global metagenomics.</title>
        <authorList>
            <person name="Schulz F."/>
            <person name="Roux S."/>
            <person name="Paez-Espino D."/>
            <person name="Jungbluth S."/>
            <person name="Walsh D.A."/>
            <person name="Denef V.J."/>
            <person name="McMahon K.D."/>
            <person name="Konstantinidis K.T."/>
            <person name="Eloe-Fadrosh E.A."/>
            <person name="Kyrpides N.C."/>
            <person name="Woyke T."/>
        </authorList>
    </citation>
    <scope>NUCLEOTIDE SEQUENCE</scope>
    <source>
        <strain evidence="1">GVMAG-M-3300023174-131</strain>
    </source>
</reference>
<evidence type="ECO:0000313" key="1">
    <source>
        <dbReference type="EMBL" id="QHT13369.1"/>
    </source>
</evidence>
<accession>A0A6C0DBQ7</accession>
<proteinExistence type="predicted"/>
<organism evidence="1">
    <name type="scientific">viral metagenome</name>
    <dbReference type="NCBI Taxonomy" id="1070528"/>
    <lineage>
        <taxon>unclassified sequences</taxon>
        <taxon>metagenomes</taxon>
        <taxon>organismal metagenomes</taxon>
    </lineage>
</organism>